<dbReference type="SMART" id="SM00397">
    <property type="entry name" value="t_SNARE"/>
    <property type="match status" value="1"/>
</dbReference>
<dbReference type="SUPFAM" id="SSF58038">
    <property type="entry name" value="SNARE fusion complex"/>
    <property type="match status" value="1"/>
</dbReference>
<dbReference type="AlphaFoldDB" id="A0A5N6KTK6"/>
<feature type="domain" description="PX" evidence="8">
    <location>
        <begin position="2"/>
        <end position="117"/>
    </location>
</feature>
<feature type="compositionally biased region" description="Low complexity" evidence="6">
    <location>
        <begin position="118"/>
        <end position="133"/>
    </location>
</feature>
<comment type="subcellular location">
    <subcellularLocation>
        <location evidence="1">Vacuole</location>
    </subcellularLocation>
</comment>
<dbReference type="OrthoDB" id="428895at2759"/>
<name>A0A5N6KTK6_9ROSI</name>
<comment type="function">
    <text evidence="5">Essential for proper morphogenesis of the vacuole. May exist as structural reinforcement on the surface of the vacuolar membrane and be required for maintenance against rupture by osmotic pressure.</text>
</comment>
<dbReference type="PROSITE" id="PS50192">
    <property type="entry name" value="T_SNARE"/>
    <property type="match status" value="1"/>
</dbReference>
<evidence type="ECO:0008006" key="11">
    <source>
        <dbReference type="Google" id="ProtNLM"/>
    </source>
</evidence>
<proteinExistence type="predicted"/>
<dbReference type="Pfam" id="PF00787">
    <property type="entry name" value="PX"/>
    <property type="match status" value="1"/>
</dbReference>
<keyword evidence="4" id="KW-0175">Coiled coil</keyword>
<dbReference type="CDD" id="cd06897">
    <property type="entry name" value="PX_SNARE"/>
    <property type="match status" value="1"/>
</dbReference>
<protein>
    <recommendedName>
        <fullName evidence="11">PX domain-containing protein</fullName>
    </recommendedName>
</protein>
<evidence type="ECO:0000256" key="4">
    <source>
        <dbReference type="ARBA" id="ARBA00023054"/>
    </source>
</evidence>
<dbReference type="InterPro" id="IPR000727">
    <property type="entry name" value="T_SNARE_dom"/>
</dbReference>
<reference evidence="9 10" key="1">
    <citation type="submission" date="2019-06" db="EMBL/GenBank/DDBJ databases">
        <title>A chromosomal-level reference genome of Carpinus fangiana (Coryloideae, Betulaceae).</title>
        <authorList>
            <person name="Yang X."/>
            <person name="Wang Z."/>
            <person name="Zhang L."/>
            <person name="Hao G."/>
            <person name="Liu J."/>
            <person name="Yang Y."/>
        </authorList>
    </citation>
    <scope>NUCLEOTIDE SEQUENCE [LARGE SCALE GENOMIC DNA]</scope>
    <source>
        <strain evidence="9">Cfa_2016G</strain>
        <tissue evidence="9">Leaf</tissue>
    </source>
</reference>
<gene>
    <name evidence="9" type="ORF">FH972_022670</name>
</gene>
<evidence type="ECO:0000256" key="3">
    <source>
        <dbReference type="ARBA" id="ARBA00022927"/>
    </source>
</evidence>
<keyword evidence="2" id="KW-0926">Vacuole</keyword>
<dbReference type="InterPro" id="IPR036871">
    <property type="entry name" value="PX_dom_sf"/>
</dbReference>
<feature type="domain" description="T-SNARE coiled-coil homology" evidence="7">
    <location>
        <begin position="204"/>
        <end position="266"/>
    </location>
</feature>
<dbReference type="GO" id="GO:0005773">
    <property type="term" value="C:vacuole"/>
    <property type="evidence" value="ECO:0007669"/>
    <property type="project" value="UniProtKB-SubCell"/>
</dbReference>
<dbReference type="GO" id="GO:0035091">
    <property type="term" value="F:phosphatidylinositol binding"/>
    <property type="evidence" value="ECO:0007669"/>
    <property type="project" value="InterPro"/>
</dbReference>
<keyword evidence="10" id="KW-1185">Reference proteome</keyword>
<evidence type="ECO:0000259" key="8">
    <source>
        <dbReference type="PROSITE" id="PS50195"/>
    </source>
</evidence>
<evidence type="ECO:0000259" key="7">
    <source>
        <dbReference type="PROSITE" id="PS50192"/>
    </source>
</evidence>
<dbReference type="InterPro" id="IPR001683">
    <property type="entry name" value="PX_dom"/>
</dbReference>
<dbReference type="CDD" id="cd15858">
    <property type="entry name" value="SNARE_VAM7"/>
    <property type="match status" value="1"/>
</dbReference>
<feature type="region of interest" description="Disordered" evidence="6">
    <location>
        <begin position="118"/>
        <end position="163"/>
    </location>
</feature>
<feature type="compositionally biased region" description="Polar residues" evidence="6">
    <location>
        <begin position="134"/>
        <end position="146"/>
    </location>
</feature>
<dbReference type="Gene3D" id="1.20.5.110">
    <property type="match status" value="1"/>
</dbReference>
<dbReference type="GO" id="GO:0007034">
    <property type="term" value="P:vacuolar transport"/>
    <property type="evidence" value="ECO:0007669"/>
    <property type="project" value="UniProtKB-ARBA"/>
</dbReference>
<organism evidence="9 10">
    <name type="scientific">Carpinus fangiana</name>
    <dbReference type="NCBI Taxonomy" id="176857"/>
    <lineage>
        <taxon>Eukaryota</taxon>
        <taxon>Viridiplantae</taxon>
        <taxon>Streptophyta</taxon>
        <taxon>Embryophyta</taxon>
        <taxon>Tracheophyta</taxon>
        <taxon>Spermatophyta</taxon>
        <taxon>Magnoliopsida</taxon>
        <taxon>eudicotyledons</taxon>
        <taxon>Gunneridae</taxon>
        <taxon>Pentapetalae</taxon>
        <taxon>rosids</taxon>
        <taxon>fabids</taxon>
        <taxon>Fagales</taxon>
        <taxon>Betulaceae</taxon>
        <taxon>Carpinus</taxon>
    </lineage>
</organism>
<dbReference type="EMBL" id="VIBQ01000012">
    <property type="protein sequence ID" value="KAB8343076.1"/>
    <property type="molecule type" value="Genomic_DNA"/>
</dbReference>
<comment type="caution">
    <text evidence="9">The sequence shown here is derived from an EMBL/GenBank/DDBJ whole genome shotgun (WGS) entry which is preliminary data.</text>
</comment>
<dbReference type="FunFam" id="1.20.5.110:FF:000058">
    <property type="entry name" value="VAM7p Vacuolar SNARE protein"/>
    <property type="match status" value="1"/>
</dbReference>
<dbReference type="PROSITE" id="PS50195">
    <property type="entry name" value="PX"/>
    <property type="match status" value="1"/>
</dbReference>
<evidence type="ECO:0000313" key="10">
    <source>
        <dbReference type="Proteomes" id="UP000327013"/>
    </source>
</evidence>
<dbReference type="Proteomes" id="UP000327013">
    <property type="component" value="Unassembled WGS sequence"/>
</dbReference>
<accession>A0A5N6KTK6</accession>
<dbReference type="SMART" id="SM00312">
    <property type="entry name" value="PX"/>
    <property type="match status" value="1"/>
</dbReference>
<dbReference type="GO" id="GO:0015031">
    <property type="term" value="P:protein transport"/>
    <property type="evidence" value="ECO:0007669"/>
    <property type="project" value="UniProtKB-KW"/>
</dbReference>
<dbReference type="Gene3D" id="3.30.1520.10">
    <property type="entry name" value="Phox-like domain"/>
    <property type="match status" value="1"/>
</dbReference>
<evidence type="ECO:0000313" key="9">
    <source>
        <dbReference type="EMBL" id="KAB8343076.1"/>
    </source>
</evidence>
<keyword evidence="3" id="KW-0813">Transport</keyword>
<sequence>MAPALILTIPSVTTSTTPKPYTVYKLSLKQPLRNYNLEKRYSDFVDLHSTLQTQTGADPPAPLPSKSWFKSTLNNPTLTEARRRGLEEYLTAINESVNPVWRNTSAWKAFLKLPSTGSGAASLAGSGSPSLTSQTTSAATGNTQRITDPADEGAQAQANEAERDDLFSGAKAAASGGRRVLGGPLKETDRTRELDNEGVLQLQKQIMQEQDLDVGDLTKVVQRMKEMGVQINNELELQNEMLGLLDQDVDRVEGKIGVAKKRLGKIK</sequence>
<evidence type="ECO:0000256" key="5">
    <source>
        <dbReference type="ARBA" id="ARBA00054927"/>
    </source>
</evidence>
<dbReference type="GO" id="GO:0016192">
    <property type="term" value="P:vesicle-mediated transport"/>
    <property type="evidence" value="ECO:0007669"/>
    <property type="project" value="UniProtKB-ARBA"/>
</dbReference>
<keyword evidence="3" id="KW-0653">Protein transport</keyword>
<evidence type="ECO:0000256" key="6">
    <source>
        <dbReference type="SAM" id="MobiDB-lite"/>
    </source>
</evidence>
<dbReference type="SUPFAM" id="SSF64268">
    <property type="entry name" value="PX domain"/>
    <property type="match status" value="1"/>
</dbReference>
<evidence type="ECO:0000256" key="2">
    <source>
        <dbReference type="ARBA" id="ARBA00022554"/>
    </source>
</evidence>
<dbReference type="GO" id="GO:0005768">
    <property type="term" value="C:endosome"/>
    <property type="evidence" value="ECO:0007669"/>
    <property type="project" value="UniProtKB-ARBA"/>
</dbReference>
<evidence type="ECO:0000256" key="1">
    <source>
        <dbReference type="ARBA" id="ARBA00004116"/>
    </source>
</evidence>
<dbReference type="GO" id="GO:0097576">
    <property type="term" value="P:vacuole fusion"/>
    <property type="evidence" value="ECO:0007669"/>
    <property type="project" value="UniProtKB-ARBA"/>
</dbReference>